<dbReference type="SUPFAM" id="SSF49363">
    <property type="entry name" value="Purple acid phosphatase, N-terminal domain"/>
    <property type="match status" value="1"/>
</dbReference>
<dbReference type="InterPro" id="IPR008963">
    <property type="entry name" value="Purple_acid_Pase-like_N"/>
</dbReference>
<sequence length="292" mass="31550">VRGGSKEGLQVDFSHVTELTNGTKIDPSKIYGVIYAGPYPFEDSETGFKYRRYRVGASIVNGKAVLGVGSLLNPPLNSEGWTDAGQLGVSFTIFSMEKGKDRRLGSYTTMLAFRKKGELYLRVPALVEGPLVNLASSDDPGSVTVSFISEEKVKGKVIVSGAKAGKLVFEDSEPLLQHEILLKDLQPATTYRYRVQVGDFLSSPAELRTAPPKGFESVRFAYLGDTRGGYGGGLKSHMGVNFSTVERLCSIAYSKGAQYLAVGGDLVNGYSAVPGDFNLQLHAWKQAVAGFW</sequence>
<reference evidence="1" key="1">
    <citation type="submission" date="2018-05" db="EMBL/GenBank/DDBJ databases">
        <authorList>
            <person name="Lanie J.A."/>
            <person name="Ng W.-L."/>
            <person name="Kazmierczak K.M."/>
            <person name="Andrzejewski T.M."/>
            <person name="Davidsen T.M."/>
            <person name="Wayne K.J."/>
            <person name="Tettelin H."/>
            <person name="Glass J.I."/>
            <person name="Rusch D."/>
            <person name="Podicherti R."/>
            <person name="Tsui H.-C.T."/>
            <person name="Winkler M.E."/>
        </authorList>
    </citation>
    <scope>NUCLEOTIDE SEQUENCE</scope>
</reference>
<protein>
    <submittedName>
        <fullName evidence="1">Uncharacterized protein</fullName>
    </submittedName>
</protein>
<feature type="non-terminal residue" evidence="1">
    <location>
        <position position="1"/>
    </location>
</feature>
<dbReference type="AlphaFoldDB" id="A0A382UK96"/>
<evidence type="ECO:0000313" key="1">
    <source>
        <dbReference type="EMBL" id="SVD34703.1"/>
    </source>
</evidence>
<name>A0A382UK96_9ZZZZ</name>
<organism evidence="1">
    <name type="scientific">marine metagenome</name>
    <dbReference type="NCBI Taxonomy" id="408172"/>
    <lineage>
        <taxon>unclassified sequences</taxon>
        <taxon>metagenomes</taxon>
        <taxon>ecological metagenomes</taxon>
    </lineage>
</organism>
<proteinExistence type="predicted"/>
<gene>
    <name evidence="1" type="ORF">METZ01_LOCUS387557</name>
</gene>
<dbReference type="GO" id="GO:0003993">
    <property type="term" value="F:acid phosphatase activity"/>
    <property type="evidence" value="ECO:0007669"/>
    <property type="project" value="InterPro"/>
</dbReference>
<feature type="non-terminal residue" evidence="1">
    <location>
        <position position="292"/>
    </location>
</feature>
<accession>A0A382UK96</accession>
<dbReference type="GO" id="GO:0046872">
    <property type="term" value="F:metal ion binding"/>
    <property type="evidence" value="ECO:0007669"/>
    <property type="project" value="InterPro"/>
</dbReference>
<dbReference type="EMBL" id="UINC01144897">
    <property type="protein sequence ID" value="SVD34703.1"/>
    <property type="molecule type" value="Genomic_DNA"/>
</dbReference>